<dbReference type="Pfam" id="PF01636">
    <property type="entry name" value="APH"/>
    <property type="match status" value="2"/>
</dbReference>
<accession>A0ABW2GNX2</accession>
<dbReference type="InterPro" id="IPR011009">
    <property type="entry name" value="Kinase-like_dom_sf"/>
</dbReference>
<gene>
    <name evidence="3" type="ORF">ACFQLX_24570</name>
</gene>
<feature type="domain" description="Aminoglycoside phosphotransferase" evidence="2">
    <location>
        <begin position="2"/>
        <end position="103"/>
    </location>
</feature>
<dbReference type="InterPro" id="IPR002575">
    <property type="entry name" value="Aminoglycoside_PTrfase"/>
</dbReference>
<organism evidence="3 4">
    <name type="scientific">Streptomyces polyrhachis</name>
    <dbReference type="NCBI Taxonomy" id="1282885"/>
    <lineage>
        <taxon>Bacteria</taxon>
        <taxon>Bacillati</taxon>
        <taxon>Actinomycetota</taxon>
        <taxon>Actinomycetes</taxon>
        <taxon>Kitasatosporales</taxon>
        <taxon>Streptomycetaceae</taxon>
        <taxon>Streptomyces</taxon>
    </lineage>
</organism>
<dbReference type="Gene3D" id="3.90.1200.10">
    <property type="match status" value="1"/>
</dbReference>
<evidence type="ECO:0000256" key="1">
    <source>
        <dbReference type="SAM" id="MobiDB-lite"/>
    </source>
</evidence>
<evidence type="ECO:0000313" key="4">
    <source>
        <dbReference type="Proteomes" id="UP001596413"/>
    </source>
</evidence>
<feature type="region of interest" description="Disordered" evidence="1">
    <location>
        <begin position="195"/>
        <end position="220"/>
    </location>
</feature>
<evidence type="ECO:0000313" key="3">
    <source>
        <dbReference type="EMBL" id="MFC7221312.1"/>
    </source>
</evidence>
<dbReference type="RefSeq" id="WP_386418578.1">
    <property type="nucleotide sequence ID" value="NZ_JBHSZO010000059.1"/>
</dbReference>
<name>A0ABW2GNX2_9ACTN</name>
<protein>
    <submittedName>
        <fullName evidence="3">Phosphotransferase</fullName>
    </submittedName>
</protein>
<comment type="caution">
    <text evidence="3">The sequence shown here is derived from an EMBL/GenBank/DDBJ whole genome shotgun (WGS) entry which is preliminary data.</text>
</comment>
<sequence length="220" mass="24372">MELIARGRDADVYALDDTRVLRRYREPRPTEREARLMAYLAECGYPVPRVYGHTATDMVLERLGGPTMLGVLSRRPWQVGRLRRLLGELHDRLHALPAPQWLPTRFSTGRDDRVLHLDLHPDNVILTDRGPMVIDWSNARGGDPAADVAMTLVTIGSAQVPGLPARAGRGLLLRGVRAGTTTDPANHLAQAARAKLTDPNLTPPEAAWLRRRTGTPHQDA</sequence>
<evidence type="ECO:0000259" key="2">
    <source>
        <dbReference type="Pfam" id="PF01636"/>
    </source>
</evidence>
<dbReference type="EMBL" id="JBHSZO010000059">
    <property type="protein sequence ID" value="MFC7221312.1"/>
    <property type="molecule type" value="Genomic_DNA"/>
</dbReference>
<proteinExistence type="predicted"/>
<reference evidence="4" key="1">
    <citation type="journal article" date="2019" name="Int. J. Syst. Evol. Microbiol.">
        <title>The Global Catalogue of Microorganisms (GCM) 10K type strain sequencing project: providing services to taxonomists for standard genome sequencing and annotation.</title>
        <authorList>
            <consortium name="The Broad Institute Genomics Platform"/>
            <consortium name="The Broad Institute Genome Sequencing Center for Infectious Disease"/>
            <person name="Wu L."/>
            <person name="Ma J."/>
        </authorList>
    </citation>
    <scope>NUCLEOTIDE SEQUENCE [LARGE SCALE GENOMIC DNA]</scope>
    <source>
        <strain evidence="4">CGMCC 1.13681</strain>
    </source>
</reference>
<feature type="domain" description="Aminoglycoside phosphotransferase" evidence="2">
    <location>
        <begin position="109"/>
        <end position="172"/>
    </location>
</feature>
<dbReference type="Proteomes" id="UP001596413">
    <property type="component" value="Unassembled WGS sequence"/>
</dbReference>
<dbReference type="SUPFAM" id="SSF56112">
    <property type="entry name" value="Protein kinase-like (PK-like)"/>
    <property type="match status" value="1"/>
</dbReference>
<keyword evidence="4" id="KW-1185">Reference proteome</keyword>